<organism evidence="1">
    <name type="scientific">Rhizophora mucronata</name>
    <name type="common">Asiatic mangrove</name>
    <dbReference type="NCBI Taxonomy" id="61149"/>
    <lineage>
        <taxon>Eukaryota</taxon>
        <taxon>Viridiplantae</taxon>
        <taxon>Streptophyta</taxon>
        <taxon>Embryophyta</taxon>
        <taxon>Tracheophyta</taxon>
        <taxon>Spermatophyta</taxon>
        <taxon>Magnoliopsida</taxon>
        <taxon>eudicotyledons</taxon>
        <taxon>Gunneridae</taxon>
        <taxon>Pentapetalae</taxon>
        <taxon>rosids</taxon>
        <taxon>fabids</taxon>
        <taxon>Malpighiales</taxon>
        <taxon>Rhizophoraceae</taxon>
        <taxon>Rhizophora</taxon>
    </lineage>
</organism>
<reference evidence="1" key="1">
    <citation type="submission" date="2018-02" db="EMBL/GenBank/DDBJ databases">
        <title>Rhizophora mucronata_Transcriptome.</title>
        <authorList>
            <person name="Meera S.P."/>
            <person name="Sreeshan A."/>
            <person name="Augustine A."/>
        </authorList>
    </citation>
    <scope>NUCLEOTIDE SEQUENCE</scope>
    <source>
        <tissue evidence="1">Leaf</tissue>
    </source>
</reference>
<proteinExistence type="predicted"/>
<protein>
    <submittedName>
        <fullName evidence="1">Uncharacterized protein</fullName>
    </submittedName>
</protein>
<dbReference type="EMBL" id="GGEC01028994">
    <property type="protein sequence ID" value="MBX09478.1"/>
    <property type="molecule type" value="Transcribed_RNA"/>
</dbReference>
<dbReference type="AlphaFoldDB" id="A0A2P2KUU2"/>
<accession>A0A2P2KUU2</accession>
<sequence>MQVGKSLSSAGVVELCVSCRCKHISLFRTSKI</sequence>
<name>A0A2P2KUU2_RHIMU</name>
<evidence type="ECO:0000313" key="1">
    <source>
        <dbReference type="EMBL" id="MBX09478.1"/>
    </source>
</evidence>